<dbReference type="EMBL" id="JACKWZ010000006">
    <property type="protein sequence ID" value="KAF9423853.1"/>
    <property type="molecule type" value="Genomic_DNA"/>
</dbReference>
<organism evidence="2 3">
    <name type="scientific">Spodoptera exigua</name>
    <name type="common">Beet armyworm</name>
    <name type="synonym">Noctua fulgens</name>
    <dbReference type="NCBI Taxonomy" id="7107"/>
    <lineage>
        <taxon>Eukaryota</taxon>
        <taxon>Metazoa</taxon>
        <taxon>Ecdysozoa</taxon>
        <taxon>Arthropoda</taxon>
        <taxon>Hexapoda</taxon>
        <taxon>Insecta</taxon>
        <taxon>Pterygota</taxon>
        <taxon>Neoptera</taxon>
        <taxon>Endopterygota</taxon>
        <taxon>Lepidoptera</taxon>
        <taxon>Glossata</taxon>
        <taxon>Ditrysia</taxon>
        <taxon>Noctuoidea</taxon>
        <taxon>Noctuidae</taxon>
        <taxon>Amphipyrinae</taxon>
        <taxon>Spodoptera</taxon>
    </lineage>
</organism>
<keyword evidence="1" id="KW-0472">Membrane</keyword>
<evidence type="ECO:0000256" key="1">
    <source>
        <dbReference type="SAM" id="Phobius"/>
    </source>
</evidence>
<name>A0A835GV77_SPOEX</name>
<dbReference type="Proteomes" id="UP000648187">
    <property type="component" value="Unassembled WGS sequence"/>
</dbReference>
<protein>
    <submittedName>
        <fullName evidence="2">Uncharacterized protein</fullName>
    </submittedName>
</protein>
<dbReference type="AlphaFoldDB" id="A0A835GV77"/>
<evidence type="ECO:0000313" key="2">
    <source>
        <dbReference type="EMBL" id="KAF9423853.1"/>
    </source>
</evidence>
<sequence>MRNPHLLSLLPAAAKRRRIAMKCYIILITAALLAICFIPISRANVFDSSGSKITGIIRFSREVFKEGATKCSSDHVLIGKQCVTCEMCEEMTGSRCPQCPNKNQ</sequence>
<reference evidence="2" key="1">
    <citation type="submission" date="2020-08" db="EMBL/GenBank/DDBJ databases">
        <title>Spodoptera exigua strain:BAW_Kor-Di-RS1 Genome sequencing and assembly.</title>
        <authorList>
            <person name="Kim J."/>
            <person name="Nam H.Y."/>
            <person name="Kwon M."/>
            <person name="Choi J.H."/>
            <person name="Cho S.R."/>
            <person name="Kim G.-H."/>
        </authorList>
    </citation>
    <scope>NUCLEOTIDE SEQUENCE</scope>
    <source>
        <strain evidence="2">BAW_Kor-Di-RS1</strain>
        <tissue evidence="2">Whole-body</tissue>
    </source>
</reference>
<keyword evidence="1" id="KW-1133">Transmembrane helix</keyword>
<keyword evidence="1" id="KW-0812">Transmembrane</keyword>
<keyword evidence="3" id="KW-1185">Reference proteome</keyword>
<comment type="caution">
    <text evidence="2">The sequence shown here is derived from an EMBL/GenBank/DDBJ whole genome shotgun (WGS) entry which is preliminary data.</text>
</comment>
<accession>A0A835GV77</accession>
<proteinExistence type="predicted"/>
<feature type="transmembrane region" description="Helical" evidence="1">
    <location>
        <begin position="21"/>
        <end position="40"/>
    </location>
</feature>
<gene>
    <name evidence="2" type="ORF">HW555_000911</name>
</gene>
<evidence type="ECO:0000313" key="3">
    <source>
        <dbReference type="Proteomes" id="UP000648187"/>
    </source>
</evidence>